<dbReference type="GO" id="GO:0030527">
    <property type="term" value="F:structural constituent of chromatin"/>
    <property type="evidence" value="ECO:0007669"/>
    <property type="project" value="InterPro"/>
</dbReference>
<dbReference type="PANTHER" id="PTHR33175:SF3">
    <property type="entry name" value="DNA-BINDING PROTEIN HU-BETA"/>
    <property type="match status" value="1"/>
</dbReference>
<proteinExistence type="predicted"/>
<accession>A0A6J6F945</accession>
<evidence type="ECO:0000313" key="2">
    <source>
        <dbReference type="EMBL" id="CAB4584179.1"/>
    </source>
</evidence>
<dbReference type="Gene3D" id="4.10.520.10">
    <property type="entry name" value="IHF-like DNA-binding proteins"/>
    <property type="match status" value="1"/>
</dbReference>
<dbReference type="GO" id="GO:0003677">
    <property type="term" value="F:DNA binding"/>
    <property type="evidence" value="ECO:0007669"/>
    <property type="project" value="UniProtKB-KW"/>
</dbReference>
<dbReference type="SMART" id="SM00411">
    <property type="entry name" value="BHL"/>
    <property type="match status" value="1"/>
</dbReference>
<evidence type="ECO:0000256" key="1">
    <source>
        <dbReference type="ARBA" id="ARBA00023125"/>
    </source>
</evidence>
<reference evidence="2" key="1">
    <citation type="submission" date="2020-05" db="EMBL/GenBank/DDBJ databases">
        <authorList>
            <person name="Chiriac C."/>
            <person name="Salcher M."/>
            <person name="Ghai R."/>
            <person name="Kavagutti S V."/>
        </authorList>
    </citation>
    <scope>NUCLEOTIDE SEQUENCE</scope>
</reference>
<dbReference type="CDD" id="cd14435">
    <property type="entry name" value="SPO1_TF1_like"/>
    <property type="match status" value="1"/>
</dbReference>
<sequence>MNRSELVAAIAAHTGQTQTGVNAVLDALFTVVSGEVAKGNKVSIPGWVAFDRTSRAARQGRNPQTGATIQIAASKGVKISAGSKLKAAVK</sequence>
<dbReference type="Pfam" id="PF00216">
    <property type="entry name" value="Bac_DNA_binding"/>
    <property type="match status" value="1"/>
</dbReference>
<keyword evidence="1" id="KW-0238">DNA-binding</keyword>
<dbReference type="GO" id="GO:0005829">
    <property type="term" value="C:cytosol"/>
    <property type="evidence" value="ECO:0007669"/>
    <property type="project" value="TreeGrafter"/>
</dbReference>
<organism evidence="2">
    <name type="scientific">freshwater metagenome</name>
    <dbReference type="NCBI Taxonomy" id="449393"/>
    <lineage>
        <taxon>unclassified sequences</taxon>
        <taxon>metagenomes</taxon>
        <taxon>ecological metagenomes</taxon>
    </lineage>
</organism>
<dbReference type="PANTHER" id="PTHR33175">
    <property type="entry name" value="DNA-BINDING PROTEIN HU"/>
    <property type="match status" value="1"/>
</dbReference>
<dbReference type="InterPro" id="IPR000119">
    <property type="entry name" value="Hist_DNA-bd"/>
</dbReference>
<dbReference type="AlphaFoldDB" id="A0A6J6F945"/>
<gene>
    <name evidence="2" type="ORF">UFOPK1788_00099</name>
</gene>
<name>A0A6J6F945_9ZZZZ</name>
<dbReference type="InterPro" id="IPR010992">
    <property type="entry name" value="IHF-like_DNA-bd_dom_sf"/>
</dbReference>
<protein>
    <submittedName>
        <fullName evidence="2">Unannotated protein</fullName>
    </submittedName>
</protein>
<dbReference type="SUPFAM" id="SSF47729">
    <property type="entry name" value="IHF-like DNA-binding proteins"/>
    <property type="match status" value="1"/>
</dbReference>
<dbReference type="EMBL" id="CAEZUE010000006">
    <property type="protein sequence ID" value="CAB4584179.1"/>
    <property type="molecule type" value="Genomic_DNA"/>
</dbReference>
<dbReference type="PRINTS" id="PR01727">
    <property type="entry name" value="DNABINDINGHU"/>
</dbReference>